<reference evidence="2 3" key="1">
    <citation type="submission" date="2019-11" db="EMBL/GenBank/DDBJ databases">
        <title>Caenimonas koreensis gen. nov., sp. nov., isolated from activated sludge.</title>
        <authorList>
            <person name="Seung H.R."/>
        </authorList>
    </citation>
    <scope>NUCLEOTIDE SEQUENCE [LARGE SCALE GENOMIC DNA]</scope>
    <source>
        <strain evidence="2 3">EMB320</strain>
    </source>
</reference>
<comment type="caution">
    <text evidence="2">The sequence shown here is derived from an EMBL/GenBank/DDBJ whole genome shotgun (WGS) entry which is preliminary data.</text>
</comment>
<feature type="transmembrane region" description="Helical" evidence="1">
    <location>
        <begin position="25"/>
        <end position="44"/>
    </location>
</feature>
<accession>A0A844BAU0</accession>
<dbReference type="Proteomes" id="UP000487350">
    <property type="component" value="Unassembled WGS sequence"/>
</dbReference>
<proteinExistence type="predicted"/>
<dbReference type="EMBL" id="WJBU01000015">
    <property type="protein sequence ID" value="MRD48676.1"/>
    <property type="molecule type" value="Genomic_DNA"/>
</dbReference>
<name>A0A844BAU0_9BURK</name>
<gene>
    <name evidence="2" type="ORF">GHT07_15410</name>
</gene>
<keyword evidence="1" id="KW-0472">Membrane</keyword>
<evidence type="ECO:0000313" key="2">
    <source>
        <dbReference type="EMBL" id="MRD48676.1"/>
    </source>
</evidence>
<keyword evidence="3" id="KW-1185">Reference proteome</keyword>
<keyword evidence="1" id="KW-0812">Transmembrane</keyword>
<dbReference type="AlphaFoldDB" id="A0A844BAU0"/>
<sequence>MPNAPQFPGLPLRRDTAEDTSGLQAFGWLAVLLGGFAVVVLIVARGKRHATPAKLAGVAAPAVTGRTALASNVTVYTLKWGNEELLVGNASGSLTLLARRPCEAGALAGEARAAR</sequence>
<organism evidence="2 3">
    <name type="scientific">Caenimonas koreensis DSM 17982</name>
    <dbReference type="NCBI Taxonomy" id="1121255"/>
    <lineage>
        <taxon>Bacteria</taxon>
        <taxon>Pseudomonadati</taxon>
        <taxon>Pseudomonadota</taxon>
        <taxon>Betaproteobacteria</taxon>
        <taxon>Burkholderiales</taxon>
        <taxon>Comamonadaceae</taxon>
        <taxon>Caenimonas</taxon>
    </lineage>
</organism>
<evidence type="ECO:0008006" key="4">
    <source>
        <dbReference type="Google" id="ProtNLM"/>
    </source>
</evidence>
<evidence type="ECO:0000313" key="3">
    <source>
        <dbReference type="Proteomes" id="UP000487350"/>
    </source>
</evidence>
<evidence type="ECO:0000256" key="1">
    <source>
        <dbReference type="SAM" id="Phobius"/>
    </source>
</evidence>
<protein>
    <recommendedName>
        <fullName evidence="4">Flagellar biosynthesis protein, FliO</fullName>
    </recommendedName>
</protein>
<dbReference type="RefSeq" id="WP_153586002.1">
    <property type="nucleotide sequence ID" value="NZ_WJBU01000015.1"/>
</dbReference>
<keyword evidence="1" id="KW-1133">Transmembrane helix</keyword>